<feature type="transmembrane region" description="Helical" evidence="8">
    <location>
        <begin position="36"/>
        <end position="57"/>
    </location>
</feature>
<keyword evidence="7 8" id="KW-0472">Membrane</keyword>
<evidence type="ECO:0000256" key="2">
    <source>
        <dbReference type="ARBA" id="ARBA00010735"/>
    </source>
</evidence>
<evidence type="ECO:0000313" key="9">
    <source>
        <dbReference type="EMBL" id="SDN47568.1"/>
    </source>
</evidence>
<dbReference type="STRING" id="258515.SAMN05192585_12023"/>
<dbReference type="PANTHER" id="PTHR34979">
    <property type="entry name" value="INNER MEMBRANE PROTEIN YGAZ"/>
    <property type="match status" value="1"/>
</dbReference>
<reference evidence="9 10" key="1">
    <citation type="submission" date="2016-10" db="EMBL/GenBank/DDBJ databases">
        <authorList>
            <person name="de Groot N.N."/>
        </authorList>
    </citation>
    <scope>NUCLEOTIDE SEQUENCE [LARGE SCALE GENOMIC DNA]</scope>
    <source>
        <strain evidence="9 10">CGMCC 1.5012</strain>
    </source>
</reference>
<keyword evidence="4" id="KW-1003">Cell membrane</keyword>
<dbReference type="RefSeq" id="WP_092640682.1">
    <property type="nucleotide sequence ID" value="NZ_FNID01000020.1"/>
</dbReference>
<feature type="transmembrane region" description="Helical" evidence="8">
    <location>
        <begin position="162"/>
        <end position="179"/>
    </location>
</feature>
<dbReference type="Pfam" id="PF03591">
    <property type="entry name" value="AzlC"/>
    <property type="match status" value="1"/>
</dbReference>
<dbReference type="OrthoDB" id="3181706at2"/>
<dbReference type="GO" id="GO:1903785">
    <property type="term" value="P:L-valine transmembrane transport"/>
    <property type="evidence" value="ECO:0007669"/>
    <property type="project" value="TreeGrafter"/>
</dbReference>
<organism evidence="9 10">
    <name type="scientific">Acetanaerobacterium elongatum</name>
    <dbReference type="NCBI Taxonomy" id="258515"/>
    <lineage>
        <taxon>Bacteria</taxon>
        <taxon>Bacillati</taxon>
        <taxon>Bacillota</taxon>
        <taxon>Clostridia</taxon>
        <taxon>Eubacteriales</taxon>
        <taxon>Oscillospiraceae</taxon>
        <taxon>Acetanaerobacterium</taxon>
    </lineage>
</organism>
<keyword evidence="5 8" id="KW-0812">Transmembrane</keyword>
<dbReference type="GO" id="GO:0005886">
    <property type="term" value="C:plasma membrane"/>
    <property type="evidence" value="ECO:0007669"/>
    <property type="project" value="UniProtKB-SubCell"/>
</dbReference>
<name>A0A1H0BPQ7_9FIRM</name>
<feature type="transmembrane region" description="Helical" evidence="8">
    <location>
        <begin position="7"/>
        <end position="30"/>
    </location>
</feature>
<comment type="similarity">
    <text evidence="2">Belongs to the AzlC family.</text>
</comment>
<keyword evidence="3" id="KW-0813">Transport</keyword>
<evidence type="ECO:0000256" key="1">
    <source>
        <dbReference type="ARBA" id="ARBA00004651"/>
    </source>
</evidence>
<evidence type="ECO:0000256" key="7">
    <source>
        <dbReference type="ARBA" id="ARBA00023136"/>
    </source>
</evidence>
<feature type="transmembrane region" description="Helical" evidence="8">
    <location>
        <begin position="127"/>
        <end position="150"/>
    </location>
</feature>
<evidence type="ECO:0000256" key="4">
    <source>
        <dbReference type="ARBA" id="ARBA00022475"/>
    </source>
</evidence>
<comment type="subcellular location">
    <subcellularLocation>
        <location evidence="1">Cell membrane</location>
        <topology evidence="1">Multi-pass membrane protein</topology>
    </subcellularLocation>
</comment>
<gene>
    <name evidence="9" type="ORF">SAMN05192585_12023</name>
</gene>
<protein>
    <submittedName>
        <fullName evidence="9">4-azaleucine resistance probable transporter AzlC</fullName>
    </submittedName>
</protein>
<sequence>MKKTVKAAFTASVPVMLGYVFVGIAFGLLMRNAGYSAWWAALMSVLVYAGSMQFVAINFFSGAFSLTQIILMTLAVNIRHVFYGLSMIDRFKGMGARKPYMIFSLTDETYSLLCSAKTPEGANPKTFMFLIALFNQLYWITGSAVGALAGEIIPFNTKGIDFAMTALFIVICTEQWLTYPSRIPAIIGVCAAVGSLIVFGKDSFILPAMIISVLFLMLLRSPITKASSKATEAAAKDCETKGIVVEPAGTVSEGPAEAGKVKEEVVK</sequence>
<evidence type="ECO:0000313" key="10">
    <source>
        <dbReference type="Proteomes" id="UP000199182"/>
    </source>
</evidence>
<evidence type="ECO:0000256" key="8">
    <source>
        <dbReference type="SAM" id="Phobius"/>
    </source>
</evidence>
<evidence type="ECO:0000256" key="3">
    <source>
        <dbReference type="ARBA" id="ARBA00022448"/>
    </source>
</evidence>
<evidence type="ECO:0000256" key="6">
    <source>
        <dbReference type="ARBA" id="ARBA00022989"/>
    </source>
</evidence>
<proteinExistence type="inferred from homology"/>
<feature type="transmembrane region" description="Helical" evidence="8">
    <location>
        <begin position="185"/>
        <end position="218"/>
    </location>
</feature>
<keyword evidence="6 8" id="KW-1133">Transmembrane helix</keyword>
<accession>A0A1H0BPQ7</accession>
<dbReference type="Proteomes" id="UP000199182">
    <property type="component" value="Unassembled WGS sequence"/>
</dbReference>
<dbReference type="AlphaFoldDB" id="A0A1H0BPQ7"/>
<dbReference type="InterPro" id="IPR011606">
    <property type="entry name" value="Brnchd-chn_aa_trnsp_permease"/>
</dbReference>
<evidence type="ECO:0000256" key="5">
    <source>
        <dbReference type="ARBA" id="ARBA00022692"/>
    </source>
</evidence>
<dbReference type="PANTHER" id="PTHR34979:SF1">
    <property type="entry name" value="INNER MEMBRANE PROTEIN YGAZ"/>
    <property type="match status" value="1"/>
</dbReference>
<keyword evidence="10" id="KW-1185">Reference proteome</keyword>
<dbReference type="EMBL" id="FNID01000020">
    <property type="protein sequence ID" value="SDN47568.1"/>
    <property type="molecule type" value="Genomic_DNA"/>
</dbReference>